<dbReference type="AlphaFoldDB" id="A0A8D8C8T6"/>
<organism evidence="1">
    <name type="scientific">Culex pipiens</name>
    <name type="common">House mosquito</name>
    <dbReference type="NCBI Taxonomy" id="7175"/>
    <lineage>
        <taxon>Eukaryota</taxon>
        <taxon>Metazoa</taxon>
        <taxon>Ecdysozoa</taxon>
        <taxon>Arthropoda</taxon>
        <taxon>Hexapoda</taxon>
        <taxon>Insecta</taxon>
        <taxon>Pterygota</taxon>
        <taxon>Neoptera</taxon>
        <taxon>Endopterygota</taxon>
        <taxon>Diptera</taxon>
        <taxon>Nematocera</taxon>
        <taxon>Culicoidea</taxon>
        <taxon>Culicidae</taxon>
        <taxon>Culicinae</taxon>
        <taxon>Culicini</taxon>
        <taxon>Culex</taxon>
        <taxon>Culex</taxon>
    </lineage>
</organism>
<dbReference type="EMBL" id="HBUE01111360">
    <property type="protein sequence ID" value="CAG6488984.1"/>
    <property type="molecule type" value="Transcribed_RNA"/>
</dbReference>
<evidence type="ECO:0000313" key="1">
    <source>
        <dbReference type="EMBL" id="CAG6488987.1"/>
    </source>
</evidence>
<accession>A0A8D8C8T6</accession>
<dbReference type="EMBL" id="HBUE01111367">
    <property type="protein sequence ID" value="CAG6488987.1"/>
    <property type="molecule type" value="Transcribed_RNA"/>
</dbReference>
<reference evidence="1" key="1">
    <citation type="submission" date="2021-05" db="EMBL/GenBank/DDBJ databases">
        <authorList>
            <person name="Alioto T."/>
            <person name="Alioto T."/>
            <person name="Gomez Garrido J."/>
        </authorList>
    </citation>
    <scope>NUCLEOTIDE SEQUENCE</scope>
</reference>
<protein>
    <submittedName>
        <fullName evidence="1">(northern house mosquito) hypothetical protein</fullName>
    </submittedName>
</protein>
<name>A0A8D8C8T6_CULPI</name>
<sequence length="114" mass="12785">MPDNRRKLLCACVVKASFFPLQFRILLSTLVLLTIASLLGQSNVQGPISIACKNQFVVIYLNKKKARSYSCNNVANRFLICPGVSANRKHYTESVSKKRAKWQNTAQPLACVLR</sequence>
<dbReference type="EMBL" id="HBUE01111359">
    <property type="protein sequence ID" value="CAG6488982.1"/>
    <property type="molecule type" value="Transcribed_RNA"/>
</dbReference>
<proteinExistence type="predicted"/>